<dbReference type="PANTHER" id="PTHR13931:SF2">
    <property type="entry name" value="UBIQUITIN CONJUGATION FACTOR E4 B"/>
    <property type="match status" value="1"/>
</dbReference>
<evidence type="ECO:0000256" key="2">
    <source>
        <dbReference type="ARBA" id="ARBA00004496"/>
    </source>
</evidence>
<dbReference type="Pfam" id="PF04564">
    <property type="entry name" value="U-box"/>
    <property type="match status" value="1"/>
</dbReference>
<name>A0ABX6EZ53_KLUMA</name>
<feature type="region of interest" description="Disordered" evidence="9">
    <location>
        <begin position="707"/>
        <end position="729"/>
    </location>
</feature>
<evidence type="ECO:0000256" key="8">
    <source>
        <dbReference type="ARBA" id="ARBA00023242"/>
    </source>
</evidence>
<dbReference type="Pfam" id="PF10408">
    <property type="entry name" value="Ufd2P_core"/>
    <property type="match status" value="1"/>
</dbReference>
<evidence type="ECO:0000256" key="4">
    <source>
        <dbReference type="ARBA" id="ARBA00007434"/>
    </source>
</evidence>
<evidence type="ECO:0000256" key="5">
    <source>
        <dbReference type="ARBA" id="ARBA00022490"/>
    </source>
</evidence>
<dbReference type="InterPro" id="IPR019474">
    <property type="entry name" value="Ub_conjug_fac_E4_core"/>
</dbReference>
<accession>A0ABX6EZ53</accession>
<dbReference type="PROSITE" id="PS51698">
    <property type="entry name" value="U_BOX"/>
    <property type="match status" value="1"/>
</dbReference>
<reference evidence="11 12" key="1">
    <citation type="submission" date="2016-03" db="EMBL/GenBank/DDBJ databases">
        <title>How can Kluyveromyces marxianus grow so fast - potential evolutionary course in Saccharomyces Complex revealed by comparative genomics.</title>
        <authorList>
            <person name="Mo W."/>
            <person name="Lu W."/>
            <person name="Yang X."/>
            <person name="Qi J."/>
            <person name="Lv H."/>
        </authorList>
    </citation>
    <scope>NUCLEOTIDE SEQUENCE [LARGE SCALE GENOMIC DNA]</scope>
    <source>
        <strain evidence="11 12">FIM1</strain>
    </source>
</reference>
<feature type="domain" description="U-box" evidence="10">
    <location>
        <begin position="881"/>
        <end position="955"/>
    </location>
</feature>
<dbReference type="InterPro" id="IPR045132">
    <property type="entry name" value="UBE4"/>
</dbReference>
<gene>
    <name evidence="11" type="primary">UFD2</name>
    <name evidence="11" type="ORF">FIM1_3782</name>
</gene>
<keyword evidence="5" id="KW-0963">Cytoplasm</keyword>
<evidence type="ECO:0000256" key="3">
    <source>
        <dbReference type="ARBA" id="ARBA00004906"/>
    </source>
</evidence>
<evidence type="ECO:0000256" key="7">
    <source>
        <dbReference type="ARBA" id="ARBA00022786"/>
    </source>
</evidence>
<dbReference type="InterPro" id="IPR003613">
    <property type="entry name" value="Ubox_domain"/>
</dbReference>
<comment type="subcellular location">
    <subcellularLocation>
        <location evidence="2">Cytoplasm</location>
    </subcellularLocation>
    <subcellularLocation>
        <location evidence="1">Nucleus</location>
    </subcellularLocation>
</comment>
<dbReference type="SMART" id="SM00504">
    <property type="entry name" value="Ubox"/>
    <property type="match status" value="1"/>
</dbReference>
<dbReference type="CDD" id="cd16657">
    <property type="entry name" value="RING-Ubox_UBE4A"/>
    <property type="match status" value="1"/>
</dbReference>
<evidence type="ECO:0000256" key="9">
    <source>
        <dbReference type="SAM" id="MobiDB-lite"/>
    </source>
</evidence>
<keyword evidence="6" id="KW-0808">Transferase</keyword>
<evidence type="ECO:0000313" key="11">
    <source>
        <dbReference type="EMBL" id="QGN17052.1"/>
    </source>
</evidence>
<evidence type="ECO:0000259" key="10">
    <source>
        <dbReference type="PROSITE" id="PS51698"/>
    </source>
</evidence>
<protein>
    <submittedName>
        <fullName evidence="11">Ubiquitin conjugation factor E4</fullName>
    </submittedName>
</protein>
<proteinExistence type="inferred from homology"/>
<comment type="similarity">
    <text evidence="4">Belongs to the ubiquitin conjugation factor E4 family.</text>
</comment>
<organism evidence="11 12">
    <name type="scientific">Kluyveromyces marxianus</name>
    <name type="common">Yeast</name>
    <name type="synonym">Candida kefyr</name>
    <dbReference type="NCBI Taxonomy" id="4911"/>
    <lineage>
        <taxon>Eukaryota</taxon>
        <taxon>Fungi</taxon>
        <taxon>Dikarya</taxon>
        <taxon>Ascomycota</taxon>
        <taxon>Saccharomycotina</taxon>
        <taxon>Saccharomycetes</taxon>
        <taxon>Saccharomycetales</taxon>
        <taxon>Saccharomycetaceae</taxon>
        <taxon>Kluyveromyces</taxon>
    </lineage>
</organism>
<evidence type="ECO:0000256" key="1">
    <source>
        <dbReference type="ARBA" id="ARBA00004123"/>
    </source>
</evidence>
<dbReference type="EMBL" id="CP015059">
    <property type="protein sequence ID" value="QGN17052.1"/>
    <property type="molecule type" value="Genomic_DNA"/>
</dbReference>
<evidence type="ECO:0000256" key="6">
    <source>
        <dbReference type="ARBA" id="ARBA00022679"/>
    </source>
</evidence>
<keyword evidence="8" id="KW-0539">Nucleus</keyword>
<dbReference type="InterPro" id="IPR013083">
    <property type="entry name" value="Znf_RING/FYVE/PHD"/>
</dbReference>
<dbReference type="PANTHER" id="PTHR13931">
    <property type="entry name" value="UBIQUITINATION FACTOR E4"/>
    <property type="match status" value="1"/>
</dbReference>
<dbReference type="Gene3D" id="3.30.40.10">
    <property type="entry name" value="Zinc/RING finger domain, C3HC4 (zinc finger)"/>
    <property type="match status" value="1"/>
</dbReference>
<keyword evidence="7" id="KW-0833">Ubl conjugation pathway</keyword>
<dbReference type="Proteomes" id="UP000422736">
    <property type="component" value="Chromosome 6"/>
</dbReference>
<sequence>MTLLRDIFMVTLDPNDSKGYTFIGDLEDVSELSGDSVDSILLYQLTENEGLDEGPVQYLNSCFQRCQQFKRISKKSLNEQQTAILQEIDRLIIGYALVCFEVEEFAIKGSLEQYIVNILRDLDKFTDLLQAMINRAIQEGTLFEFAESFFRTLQSHIMKLDSQVGFDMSDSSIYNNVLTLFELFVSFKPMANIFTSLPGFFADHTTEANQFEKVTLMGPILSLSPLQTAVALKNYIDPDTQSQKQTNMIHTSLQTEHNVVLQRLFFIVDKIIRASQESRSDLLTYFGHIVNKNHLRRGDHAQANKLASNAFMTNITLILIKFSLPFLDVSYKKIDKIDVNYFNNLNLYIDLNQETRMNSDIKEADEFYEQNKKSDQEEPNFISHCFFLTLTYLHYGMGGTILFDERYAPEITKLKEHLTHLRQVISNSQNSMMARFGEIQLKQLEKRYNHLSSIHSACQGFFSNKTLHLEVFDFISGASTFLIRVIDPSHQYPFHTIELPLIPDQIGVENVDNAEYLRKNAPVPFKYYPEFVIEGLINYCQYVTKYVHNPLFKNPRLHSYIELATVILRCPELISNPHLKGKMVQVLSIGAMPMSDNTPGFMMEIFENNDIVLKNLLYGLLDFYVIVEKTGSSSQFYDKFNARYSISIILEALYNIPHYRKQLLWQSQNNSDFFIRFVARMLNDLTFLLDEGLSTLAEVHNLQHELENRSKGLPPSREEDTQELQSRLKSAERQAKSSCGLSEKSLVLFNIFTNHIPEAFASAEIVDRLAAMLDYNLEMLVGSKCRELKVKDPSKYQFNPKTLLQTLATIYINLANEPDFVAAVARDGRSFNKELFKKAVHILSVKTGLFSEEKSRKLLNFAEEADKMRLQEEQEDLEMNDAPDEFLDPLMYTIMNDPVILPTSKVTIDRSTIKAHLLSDSTDPFNRSPLKLEDVIPNEELKRRIAEFKKSKRLNRD</sequence>
<evidence type="ECO:0000313" key="12">
    <source>
        <dbReference type="Proteomes" id="UP000422736"/>
    </source>
</evidence>
<comment type="pathway">
    <text evidence="3">Protein modification; protein ubiquitination.</text>
</comment>
<keyword evidence="12" id="KW-1185">Reference proteome</keyword>
<dbReference type="SUPFAM" id="SSF57850">
    <property type="entry name" value="RING/U-box"/>
    <property type="match status" value="1"/>
</dbReference>